<dbReference type="OrthoDB" id="233456at2"/>
<feature type="signal peptide" evidence="1">
    <location>
        <begin position="1"/>
        <end position="18"/>
    </location>
</feature>
<dbReference type="KEGG" id="uam:UABAM_05714"/>
<keyword evidence="3" id="KW-1185">Reference proteome</keyword>
<gene>
    <name evidence="2" type="ORF">UABAM_05714</name>
</gene>
<feature type="chain" id="PRO_5025070734" evidence="1">
    <location>
        <begin position="19"/>
        <end position="502"/>
    </location>
</feature>
<reference evidence="2 3" key="1">
    <citation type="submission" date="2019-08" db="EMBL/GenBank/DDBJ databases">
        <title>Complete genome sequence of Candidatus Uab amorphum.</title>
        <authorList>
            <person name="Shiratori T."/>
            <person name="Suzuki S."/>
            <person name="Kakizawa Y."/>
            <person name="Ishida K."/>
        </authorList>
    </citation>
    <scope>NUCLEOTIDE SEQUENCE [LARGE SCALE GENOMIC DNA]</scope>
    <source>
        <strain evidence="2 3">SRT547</strain>
    </source>
</reference>
<keyword evidence="1" id="KW-0732">Signal</keyword>
<dbReference type="Proteomes" id="UP000326354">
    <property type="component" value="Chromosome"/>
</dbReference>
<sequence>MKIIFCAIILIASLCAQPIPFDIEIEELTFHSEIPALHSFSLAEHKDEWLVVGGLTDGTHGDGEQVFATGQFPRRNFNKSLWVISPKSGSVHSVKVPQNLSASLNVANAQHYQVGSNLYIVGGYGLNEKNKYDTMGVITCINVPLIMEAIKKKQSITKHIWQVSDERFRVTGGELKHIDGDFFLVAGQKFIGKYMGNEKQQYTFEIRRFQVDHDSKQIKNYQAIGDDSLYIRESNRVTTLANKKRFRHDLSRIVRPEISKTVELHKRLFDKERAGGGNDKDSHLRRRDLNVTEAVFPDGTRGFTLYGGGFQYSAILPSMHQSPIFFTPQKNFANCHAMIDMSFEQTMSLYTCAHMILFDSQKASLHTVMFGGISAHVYDERNDEVVRDRMLPYVNNISVETISGNKSPQSWQSKETIVKKDSRAQTFGKDGFFGTNAKFILNSMGRQAVYQGCDEVMDIQKLQQLTADSITVGYIYGGIQALKQNFGKTKACNKIFAVRLKK</sequence>
<dbReference type="EMBL" id="AP019860">
    <property type="protein sequence ID" value="BBM87305.1"/>
    <property type="molecule type" value="Genomic_DNA"/>
</dbReference>
<proteinExistence type="predicted"/>
<accession>A0A5S9F5X1</accession>
<name>A0A5S9F5X1_UABAM</name>
<dbReference type="RefSeq" id="WP_151971330.1">
    <property type="nucleotide sequence ID" value="NZ_AP019860.1"/>
</dbReference>
<organism evidence="2 3">
    <name type="scientific">Uabimicrobium amorphum</name>
    <dbReference type="NCBI Taxonomy" id="2596890"/>
    <lineage>
        <taxon>Bacteria</taxon>
        <taxon>Pseudomonadati</taxon>
        <taxon>Planctomycetota</taxon>
        <taxon>Candidatus Uabimicrobiia</taxon>
        <taxon>Candidatus Uabimicrobiales</taxon>
        <taxon>Candidatus Uabimicrobiaceae</taxon>
        <taxon>Candidatus Uabimicrobium</taxon>
    </lineage>
</organism>
<protein>
    <submittedName>
        <fullName evidence="2">Uncharacterized protein</fullName>
    </submittedName>
</protein>
<evidence type="ECO:0000256" key="1">
    <source>
        <dbReference type="SAM" id="SignalP"/>
    </source>
</evidence>
<evidence type="ECO:0000313" key="2">
    <source>
        <dbReference type="EMBL" id="BBM87305.1"/>
    </source>
</evidence>
<dbReference type="AlphaFoldDB" id="A0A5S9F5X1"/>
<evidence type="ECO:0000313" key="3">
    <source>
        <dbReference type="Proteomes" id="UP000326354"/>
    </source>
</evidence>